<dbReference type="AlphaFoldDB" id="A0A9X3TVA6"/>
<evidence type="ECO:0000313" key="3">
    <source>
        <dbReference type="Proteomes" id="UP001141619"/>
    </source>
</evidence>
<keyword evidence="1" id="KW-0732">Signal</keyword>
<accession>A0A9X3TVA6</accession>
<evidence type="ECO:0000313" key="2">
    <source>
        <dbReference type="EMBL" id="MDA5192416.1"/>
    </source>
</evidence>
<dbReference type="EMBL" id="JANWOI010000001">
    <property type="protein sequence ID" value="MDA5192416.1"/>
    <property type="molecule type" value="Genomic_DNA"/>
</dbReference>
<proteinExistence type="predicted"/>
<sequence length="111" mass="11594">MMRTLGKCLLLLSLAVTLLWGGMMTDAHADANFDGAVTMLGVGHDHDAKHHDTAEPSHLAHHGCHSHLSCRSDGEPGVSTSSHMIPAYLATVTAGLPGRAIDPAIKPPATI</sequence>
<dbReference type="Proteomes" id="UP001141619">
    <property type="component" value="Unassembled WGS sequence"/>
</dbReference>
<feature type="signal peptide" evidence="1">
    <location>
        <begin position="1"/>
        <end position="29"/>
    </location>
</feature>
<dbReference type="RefSeq" id="WP_274942124.1">
    <property type="nucleotide sequence ID" value="NZ_JANWOI010000001.1"/>
</dbReference>
<keyword evidence="3" id="KW-1185">Reference proteome</keyword>
<organism evidence="2 3">
    <name type="scientific">Govanella unica</name>
    <dbReference type="NCBI Taxonomy" id="2975056"/>
    <lineage>
        <taxon>Bacteria</taxon>
        <taxon>Pseudomonadati</taxon>
        <taxon>Pseudomonadota</taxon>
        <taxon>Alphaproteobacteria</taxon>
        <taxon>Emcibacterales</taxon>
        <taxon>Govanellaceae</taxon>
        <taxon>Govanella</taxon>
    </lineage>
</organism>
<evidence type="ECO:0008006" key="4">
    <source>
        <dbReference type="Google" id="ProtNLM"/>
    </source>
</evidence>
<comment type="caution">
    <text evidence="2">The sequence shown here is derived from an EMBL/GenBank/DDBJ whole genome shotgun (WGS) entry which is preliminary data.</text>
</comment>
<feature type="chain" id="PRO_5040846616" description="DUF2946 domain-containing protein" evidence="1">
    <location>
        <begin position="30"/>
        <end position="111"/>
    </location>
</feature>
<protein>
    <recommendedName>
        <fullName evidence="4">DUF2946 domain-containing protein</fullName>
    </recommendedName>
</protein>
<name>A0A9X3TVA6_9PROT</name>
<reference evidence="2" key="1">
    <citation type="submission" date="2022-08" db="EMBL/GenBank/DDBJ databases">
        <authorList>
            <person name="Vandamme P."/>
            <person name="Hettiarachchi A."/>
            <person name="Peeters C."/>
            <person name="Cnockaert M."/>
            <person name="Carlier A."/>
        </authorList>
    </citation>
    <scope>NUCLEOTIDE SEQUENCE</scope>
    <source>
        <strain evidence="2">LMG 31809</strain>
    </source>
</reference>
<evidence type="ECO:0000256" key="1">
    <source>
        <dbReference type="SAM" id="SignalP"/>
    </source>
</evidence>
<gene>
    <name evidence="2" type="ORF">NYP16_00385</name>
</gene>
<reference evidence="2" key="2">
    <citation type="journal article" date="2023" name="Syst. Appl. Microbiol.">
        <title>Govania unica gen. nov., sp. nov., a rare biosphere bacterium that represents a novel family in the class Alphaproteobacteria.</title>
        <authorList>
            <person name="Vandamme P."/>
            <person name="Peeters C."/>
            <person name="Hettiarachchi A."/>
            <person name="Cnockaert M."/>
            <person name="Carlier A."/>
        </authorList>
    </citation>
    <scope>NUCLEOTIDE SEQUENCE</scope>
    <source>
        <strain evidence="2">LMG 31809</strain>
    </source>
</reference>